<proteinExistence type="predicted"/>
<evidence type="ECO:0000256" key="1">
    <source>
        <dbReference type="SAM" id="SignalP"/>
    </source>
</evidence>
<protein>
    <recommendedName>
        <fullName evidence="2">SLH domain-containing protein</fullName>
    </recommendedName>
</protein>
<evidence type="ECO:0000259" key="2">
    <source>
        <dbReference type="PROSITE" id="PS51272"/>
    </source>
</evidence>
<organism evidence="3 4">
    <name type="scientific">Sporomusa silvacetica DSM 10669</name>
    <dbReference type="NCBI Taxonomy" id="1123289"/>
    <lineage>
        <taxon>Bacteria</taxon>
        <taxon>Bacillati</taxon>
        <taxon>Bacillota</taxon>
        <taxon>Negativicutes</taxon>
        <taxon>Selenomonadales</taxon>
        <taxon>Sporomusaceae</taxon>
        <taxon>Sporomusa</taxon>
    </lineage>
</organism>
<dbReference type="Pfam" id="PF00395">
    <property type="entry name" value="SLH"/>
    <property type="match status" value="1"/>
</dbReference>
<reference evidence="3" key="1">
    <citation type="submission" date="2024-05" db="EMBL/GenBank/DDBJ databases">
        <title>Isolation and characterization of Sporomusa carbonis sp. nov., a carboxydotrophic hydrogenogen in the genus of Sporomusa isolated from a charcoal burning pile.</title>
        <authorList>
            <person name="Boeer T."/>
            <person name="Rosenbaum F."/>
            <person name="Eysell L."/>
            <person name="Mueller V."/>
            <person name="Daniel R."/>
            <person name="Poehlein A."/>
        </authorList>
    </citation>
    <scope>NUCLEOTIDE SEQUENCE [LARGE SCALE GENOMIC DNA]</scope>
    <source>
        <strain evidence="3">DSM 10669</strain>
    </source>
</reference>
<name>A0ABZ3IGM2_9FIRM</name>
<dbReference type="RefSeq" id="WP_094605710.1">
    <property type="nucleotide sequence ID" value="NZ_CP155573.1"/>
</dbReference>
<evidence type="ECO:0000313" key="4">
    <source>
        <dbReference type="Proteomes" id="UP000216752"/>
    </source>
</evidence>
<dbReference type="SUPFAM" id="SSF56935">
    <property type="entry name" value="Porins"/>
    <property type="match status" value="1"/>
</dbReference>
<evidence type="ECO:0000313" key="3">
    <source>
        <dbReference type="EMBL" id="XFO64553.1"/>
    </source>
</evidence>
<dbReference type="InterPro" id="IPR001119">
    <property type="entry name" value="SLH_dom"/>
</dbReference>
<keyword evidence="4" id="KW-1185">Reference proteome</keyword>
<keyword evidence="1" id="KW-0732">Signal</keyword>
<dbReference type="EMBL" id="CP155573">
    <property type="protein sequence ID" value="XFO64553.1"/>
    <property type="molecule type" value="Genomic_DNA"/>
</dbReference>
<accession>A0ABZ3IGM2</accession>
<dbReference type="PANTHER" id="PTHR43308:SF1">
    <property type="entry name" value="OUTER MEMBRANE PROTEIN ALPHA"/>
    <property type="match status" value="1"/>
</dbReference>
<dbReference type="Proteomes" id="UP000216752">
    <property type="component" value="Chromosome"/>
</dbReference>
<sequence length="449" mass="49342">MRKSVALLAALTFVSASWLSAGAAENHFGDVPANHWAYNAINKLAKDGVIDLYGEGALRGERTLTRYEMAQIVARSIWNSNKASSVEDKGLIDQLKTEFADELDNLGVSVSKTGNATRVDKEDKKEKLQIDGHYMFRYEYVKNPRPISDGYAPNYGAGTAAGKVTERNHLWLDLTNEFDGDTYFAASLVAESMSGTSAANSLDVYQAFMSKKIGNNAELAVGRMIPDIGMGTLGGGAFNDGVKVSFGSKDYKVNLFATTTGEYYPPQLGVSPNKLNYRYADVLFNLDKDLVMSLAYRQDKDKLLYNAAAFGFEYKGIPDLVLSGEYAENTASLAKSLNGGDDTNAFFLRAKYKGANPMVVGSNGFLLEYKKADPGFDLQPLANPPEWNAPYNYSYRTHGGCANDLQGMEYGFETTIAKRTIFSLTYDDLERVSDGQDQSFLTASVFYLF</sequence>
<feature type="signal peptide" evidence="1">
    <location>
        <begin position="1"/>
        <end position="23"/>
    </location>
</feature>
<dbReference type="InterPro" id="IPR051465">
    <property type="entry name" value="Cell_Envelope_Struct_Comp"/>
</dbReference>
<feature type="domain" description="SLH" evidence="2">
    <location>
        <begin position="24"/>
        <end position="87"/>
    </location>
</feature>
<feature type="chain" id="PRO_5046528489" description="SLH domain-containing protein" evidence="1">
    <location>
        <begin position="24"/>
        <end position="449"/>
    </location>
</feature>
<gene>
    <name evidence="3" type="ORF">SPSIL_006550</name>
</gene>
<dbReference type="PROSITE" id="PS51272">
    <property type="entry name" value="SLH"/>
    <property type="match status" value="1"/>
</dbReference>
<dbReference type="PANTHER" id="PTHR43308">
    <property type="entry name" value="OUTER MEMBRANE PROTEIN ALPHA-RELATED"/>
    <property type="match status" value="1"/>
</dbReference>